<reference evidence="2 3" key="1">
    <citation type="submission" date="2017-10" db="EMBL/GenBank/DDBJ databases">
        <title>Comparative genomics in systemic dimorphic fungi from Ajellomycetaceae.</title>
        <authorList>
            <person name="Munoz J.F."/>
            <person name="Mcewen J.G."/>
            <person name="Clay O.K."/>
            <person name="Cuomo C.A."/>
        </authorList>
    </citation>
    <scope>NUCLEOTIDE SEQUENCE [LARGE SCALE GENOMIC DNA]</scope>
    <source>
        <strain evidence="2 3">UAMH5409</strain>
    </source>
</reference>
<feature type="compositionally biased region" description="Basic and acidic residues" evidence="1">
    <location>
        <begin position="568"/>
        <end position="577"/>
    </location>
</feature>
<dbReference type="OrthoDB" id="4187489at2759"/>
<evidence type="ECO:0000313" key="3">
    <source>
        <dbReference type="Proteomes" id="UP000223968"/>
    </source>
</evidence>
<dbReference type="EMBL" id="PDNB01000019">
    <property type="protein sequence ID" value="PGH16153.1"/>
    <property type="molecule type" value="Genomic_DNA"/>
</dbReference>
<evidence type="ECO:0000256" key="1">
    <source>
        <dbReference type="SAM" id="MobiDB-lite"/>
    </source>
</evidence>
<accession>A0A2B7Y570</accession>
<organism evidence="2 3">
    <name type="scientific">Helicocarpus griseus UAMH5409</name>
    <dbReference type="NCBI Taxonomy" id="1447875"/>
    <lineage>
        <taxon>Eukaryota</taxon>
        <taxon>Fungi</taxon>
        <taxon>Dikarya</taxon>
        <taxon>Ascomycota</taxon>
        <taxon>Pezizomycotina</taxon>
        <taxon>Eurotiomycetes</taxon>
        <taxon>Eurotiomycetidae</taxon>
        <taxon>Onygenales</taxon>
        <taxon>Ajellomycetaceae</taxon>
        <taxon>Helicocarpus</taxon>
    </lineage>
</organism>
<feature type="compositionally biased region" description="Acidic residues" evidence="1">
    <location>
        <begin position="552"/>
        <end position="563"/>
    </location>
</feature>
<dbReference type="Proteomes" id="UP000223968">
    <property type="component" value="Unassembled WGS sequence"/>
</dbReference>
<evidence type="ECO:0008006" key="4">
    <source>
        <dbReference type="Google" id="ProtNLM"/>
    </source>
</evidence>
<feature type="compositionally biased region" description="Basic and acidic residues" evidence="1">
    <location>
        <begin position="389"/>
        <end position="399"/>
    </location>
</feature>
<protein>
    <recommendedName>
        <fullName evidence="4">Mis18 domain-containing protein</fullName>
    </recommendedName>
</protein>
<gene>
    <name evidence="2" type="ORF">AJ79_01920</name>
</gene>
<sequence>MAANPIIASTASLLVPWESSSTVTCHCYKCDALLAIAENTWISRYPYLTTPGSLCVFDNNIFSEPLPQPQPAEDGEHQTILCKQCLEIVGHGVQSGTYKNGFPQFQFLWLSKKIHMRDITTRELVPLRIDGAINNAPPALLKNIGPVSMGRNTPINGPAVAQYVERHDLDMPEVTPNGVHPMDTDLRKAVNFLHDEVRRLTAAINNPQVPSDAYELMATAWREVRAKGIEIEALKRENDALRIKSKPLASASFVRVERTPGMDDGYYGAFPGSAQRSAPLDRREYPTILNTNGKRPREQDIPLSTSDENSQLNVAKAQPATVEENPLGTAISQHRDTVSTPDGIHLEAANSDVDELSQQWRAPNNLRSLRNGTRGKTKIPLSYASDTLRASDQRQDHEPAQTPQKKTTKPKTHKRKNFTTKKLRGRPKSKSLPATTSATKVPLRDQDIVTVTAATSADTNEHSQSAAADAPPPQDKPGPKKPRRSSSRLSRRSSVAPQEHANAQNGPEPDATPAQSEQHSALQPQFAELQGHLPLPTAHVEIFSRTIRNSQSDDDGGPLDQEDTQNSTDKHAGEELIQKASQLRHPRDPIDGKRKSQIASRDTLAKLAMQREEALEAAAQ</sequence>
<feature type="region of interest" description="Disordered" evidence="1">
    <location>
        <begin position="456"/>
        <end position="601"/>
    </location>
</feature>
<feature type="region of interest" description="Disordered" evidence="1">
    <location>
        <begin position="287"/>
        <end position="310"/>
    </location>
</feature>
<keyword evidence="3" id="KW-1185">Reference proteome</keyword>
<feature type="compositionally biased region" description="Polar residues" evidence="1">
    <location>
        <begin position="513"/>
        <end position="523"/>
    </location>
</feature>
<feature type="region of interest" description="Disordered" evidence="1">
    <location>
        <begin position="363"/>
        <end position="443"/>
    </location>
</feature>
<feature type="compositionally biased region" description="Basic and acidic residues" evidence="1">
    <location>
        <begin position="585"/>
        <end position="594"/>
    </location>
</feature>
<proteinExistence type="predicted"/>
<comment type="caution">
    <text evidence="2">The sequence shown here is derived from an EMBL/GenBank/DDBJ whole genome shotgun (WGS) entry which is preliminary data.</text>
</comment>
<dbReference type="AlphaFoldDB" id="A0A2B7Y570"/>
<evidence type="ECO:0000313" key="2">
    <source>
        <dbReference type="EMBL" id="PGH16153.1"/>
    </source>
</evidence>
<name>A0A2B7Y570_9EURO</name>
<feature type="compositionally biased region" description="Basic residues" evidence="1">
    <location>
        <begin position="479"/>
        <end position="491"/>
    </location>
</feature>
<feature type="compositionally biased region" description="Basic residues" evidence="1">
    <location>
        <begin position="406"/>
        <end position="429"/>
    </location>
</feature>